<keyword evidence="4" id="KW-1185">Reference proteome</keyword>
<dbReference type="InterPro" id="IPR000120">
    <property type="entry name" value="Amidase"/>
</dbReference>
<dbReference type="KEGG" id="tti:THITH_11220"/>
<dbReference type="AlphaFoldDB" id="W0DNB2"/>
<dbReference type="GO" id="GO:0003824">
    <property type="term" value="F:catalytic activity"/>
    <property type="evidence" value="ECO:0007669"/>
    <property type="project" value="InterPro"/>
</dbReference>
<dbReference type="InterPro" id="IPR023631">
    <property type="entry name" value="Amidase_dom"/>
</dbReference>
<dbReference type="STRING" id="713585.THITH_11220"/>
<dbReference type="PANTHER" id="PTHR11895">
    <property type="entry name" value="TRANSAMIDASE"/>
    <property type="match status" value="1"/>
</dbReference>
<accession>W0DNB2</accession>
<organism evidence="3 4">
    <name type="scientific">Thioalkalivibrio paradoxus ARh 1</name>
    <dbReference type="NCBI Taxonomy" id="713585"/>
    <lineage>
        <taxon>Bacteria</taxon>
        <taxon>Pseudomonadati</taxon>
        <taxon>Pseudomonadota</taxon>
        <taxon>Gammaproteobacteria</taxon>
        <taxon>Chromatiales</taxon>
        <taxon>Ectothiorhodospiraceae</taxon>
        <taxon>Thioalkalivibrio</taxon>
    </lineage>
</organism>
<sequence>MLMPTSRQLLAQLHSGQLDFTEVAERYLQHIERYNPTVNAVVTLNRAGALQQAQALQQLREQGRLPPLAGLPLTIKDAFATAGLRTTSSHPPLADYVPVRDATLVARLREAGGLLLGKTNLPRLAGTPHCDSPLFGRTNNPWDPSRTPGGSSAGSAAAVAMGFSCLDLGSDIGGSIRIPAAFCGVAGFKATENRLPRTGHIPHLPDGERSVRHCLSFGLLARDVDSLQLGFKHLDGPDGEDTEVPTLPQMSTVLRKRPLRIAWWDDFAGLPMCRRTTDVLARTVEVLKARGVEVERRKPEGFDFDRAWYAYGIVAGSEVGLGMPGIERRGLTLAGRLLPPSQRLAGYFIKGLRFSLRRYNDALNLRERLIIELEMFLDHWDAWLCPVAPTVAHPHVPGKGLNPLPAIRFDEHRLPWLEAMVSMTTPFSLTGSPVVVLPAGIEQGLPVGLQFIGKRWQDERLLSICREIEAITGRYVPPPGVISQDESRSGENFAVRGTVK</sequence>
<evidence type="ECO:0000313" key="3">
    <source>
        <dbReference type="EMBL" id="AHE98722.1"/>
    </source>
</evidence>
<dbReference type="RefSeq" id="WP_006748066.1">
    <property type="nucleotide sequence ID" value="NZ_CP007029.1"/>
</dbReference>
<dbReference type="PANTHER" id="PTHR11895:SF7">
    <property type="entry name" value="GLUTAMYL-TRNA(GLN) AMIDOTRANSFERASE SUBUNIT A, MITOCHONDRIAL"/>
    <property type="match status" value="1"/>
</dbReference>
<evidence type="ECO:0000313" key="4">
    <source>
        <dbReference type="Proteomes" id="UP000005289"/>
    </source>
</evidence>
<evidence type="ECO:0000259" key="2">
    <source>
        <dbReference type="Pfam" id="PF01425"/>
    </source>
</evidence>
<feature type="domain" description="Amidase" evidence="2">
    <location>
        <begin position="22"/>
        <end position="462"/>
    </location>
</feature>
<dbReference type="Gene3D" id="3.90.1300.10">
    <property type="entry name" value="Amidase signature (AS) domain"/>
    <property type="match status" value="1"/>
</dbReference>
<dbReference type="InterPro" id="IPR036928">
    <property type="entry name" value="AS_sf"/>
</dbReference>
<evidence type="ECO:0000256" key="1">
    <source>
        <dbReference type="ARBA" id="ARBA00009199"/>
    </source>
</evidence>
<proteinExistence type="inferred from homology"/>
<reference evidence="3 4" key="1">
    <citation type="submission" date="2013-12" db="EMBL/GenBank/DDBJ databases">
        <authorList>
            <consortium name="DOE Joint Genome Institute"/>
            <person name="Muyzer G."/>
            <person name="Huntemann M."/>
            <person name="Han J."/>
            <person name="Chen A."/>
            <person name="Kyrpides N."/>
            <person name="Mavromatis K."/>
            <person name="Markowitz V."/>
            <person name="Palaniappan K."/>
            <person name="Ivanova N."/>
            <person name="Schaumberg A."/>
            <person name="Pati A."/>
            <person name="Liolios K."/>
            <person name="Nordberg H.P."/>
            <person name="Cantor M.N."/>
            <person name="Hua S.X."/>
            <person name="Woyke T."/>
        </authorList>
    </citation>
    <scope>NUCLEOTIDE SEQUENCE [LARGE SCALE GENOMIC DNA]</scope>
    <source>
        <strain evidence="3 4">ARh 1</strain>
    </source>
</reference>
<name>W0DNB2_9GAMM</name>
<dbReference type="Proteomes" id="UP000005289">
    <property type="component" value="Chromosome"/>
</dbReference>
<dbReference type="HOGENOM" id="CLU_009600_0_4_6"/>
<dbReference type="SUPFAM" id="SSF75304">
    <property type="entry name" value="Amidase signature (AS) enzymes"/>
    <property type="match status" value="1"/>
</dbReference>
<gene>
    <name evidence="3" type="ORF">THITH_11220</name>
</gene>
<protein>
    <submittedName>
        <fullName evidence="3">Amidase</fullName>
    </submittedName>
</protein>
<dbReference type="EMBL" id="CP007029">
    <property type="protein sequence ID" value="AHE98722.1"/>
    <property type="molecule type" value="Genomic_DNA"/>
</dbReference>
<dbReference type="Pfam" id="PF01425">
    <property type="entry name" value="Amidase"/>
    <property type="match status" value="1"/>
</dbReference>
<comment type="similarity">
    <text evidence="1">Belongs to the amidase family.</text>
</comment>